<dbReference type="EMBL" id="JACXSS010000001">
    <property type="protein sequence ID" value="MBD9358085.1"/>
    <property type="molecule type" value="Genomic_DNA"/>
</dbReference>
<sequence length="281" mass="30702">MFIDIQRHQSTFLSLSPGHHKKTKTNKTVWRTLLLQVLFAACLPANAATLVASYSFNDSLAANEASAPDLLSIDPLGLSGFETTTVNGQNQRVFHWNGNGSDSAQNAGLQLNASGLVSYNNYSVELTFEFLEQAAFGSGWRRIIDTQNRQSDDGFYVDPSNKLFVYPVISGNTLFTTPGFHNVVLTNNVVNGTREVKAYLDGILELTSDSDQLNLDNPNNPSHLLHFFVDNLAGPAQQEFADGRIASLKLYDGIIIPTPVPAPSAGWLFASGLLGLLRRRT</sequence>
<dbReference type="Gene3D" id="2.60.120.200">
    <property type="match status" value="1"/>
</dbReference>
<feature type="signal peptide" evidence="1">
    <location>
        <begin position="1"/>
        <end position="47"/>
    </location>
</feature>
<organism evidence="2 3">
    <name type="scientific">Methylomonas albis</name>
    <dbReference type="NCBI Taxonomy" id="1854563"/>
    <lineage>
        <taxon>Bacteria</taxon>
        <taxon>Pseudomonadati</taxon>
        <taxon>Pseudomonadota</taxon>
        <taxon>Gammaproteobacteria</taxon>
        <taxon>Methylococcales</taxon>
        <taxon>Methylococcaceae</taxon>
        <taxon>Methylomonas</taxon>
    </lineage>
</organism>
<reference evidence="2 3" key="1">
    <citation type="submission" date="2020-09" db="EMBL/GenBank/DDBJ databases">
        <title>Methylomonas albis sp. nov. and Methylomonas fluvii sp. nov.: Two cold-adapted methanotrophs from the River Elbe and an amended description of Methylovulum psychrotolerans strain Eb1.</title>
        <authorList>
            <person name="Bussmann I.K."/>
            <person name="Klings K.-W."/>
            <person name="Warnstedt J."/>
            <person name="Hoppert M."/>
            <person name="Saborowski A."/>
            <person name="Horn F."/>
            <person name="Liebner S."/>
        </authorList>
    </citation>
    <scope>NUCLEOTIDE SEQUENCE [LARGE SCALE GENOMIC DNA]</scope>
    <source>
        <strain evidence="2 3">EbA</strain>
    </source>
</reference>
<protein>
    <submittedName>
        <fullName evidence="2">PEP-CTERM sorting domain-containing protein</fullName>
    </submittedName>
</protein>
<accession>A0ABR9D4N2</accession>
<dbReference type="SUPFAM" id="SSF49899">
    <property type="entry name" value="Concanavalin A-like lectins/glucanases"/>
    <property type="match status" value="1"/>
</dbReference>
<name>A0ABR9D4N2_9GAMM</name>
<comment type="caution">
    <text evidence="2">The sequence shown here is derived from an EMBL/GenBank/DDBJ whole genome shotgun (WGS) entry which is preliminary data.</text>
</comment>
<dbReference type="InterPro" id="IPR013320">
    <property type="entry name" value="ConA-like_dom_sf"/>
</dbReference>
<keyword evidence="3" id="KW-1185">Reference proteome</keyword>
<evidence type="ECO:0000256" key="1">
    <source>
        <dbReference type="SAM" id="SignalP"/>
    </source>
</evidence>
<feature type="chain" id="PRO_5046697803" evidence="1">
    <location>
        <begin position="48"/>
        <end position="281"/>
    </location>
</feature>
<evidence type="ECO:0000313" key="2">
    <source>
        <dbReference type="EMBL" id="MBD9358085.1"/>
    </source>
</evidence>
<evidence type="ECO:0000313" key="3">
    <source>
        <dbReference type="Proteomes" id="UP000652176"/>
    </source>
</evidence>
<dbReference type="RefSeq" id="WP_192376322.1">
    <property type="nucleotide sequence ID" value="NZ_CAJHIV010000001.1"/>
</dbReference>
<proteinExistence type="predicted"/>
<dbReference type="Proteomes" id="UP000652176">
    <property type="component" value="Unassembled WGS sequence"/>
</dbReference>
<gene>
    <name evidence="2" type="ORF">IE877_19785</name>
</gene>
<keyword evidence="1" id="KW-0732">Signal</keyword>